<protein>
    <recommendedName>
        <fullName evidence="4">HTH crp-type domain-containing protein</fullName>
    </recommendedName>
</protein>
<reference evidence="5" key="1">
    <citation type="submission" date="2021-12" db="EMBL/GenBank/DDBJ databases">
        <authorList>
            <person name="Rodrigo-Torres L."/>
            <person name="Arahal R. D."/>
            <person name="Lucena T."/>
        </authorList>
    </citation>
    <scope>NUCLEOTIDE SEQUENCE</scope>
    <source>
        <strain evidence="5">CECT 8267</strain>
    </source>
</reference>
<evidence type="ECO:0000256" key="1">
    <source>
        <dbReference type="ARBA" id="ARBA00023015"/>
    </source>
</evidence>
<organism evidence="5 6">
    <name type="scientific">Sinobacterium norvegicum</name>
    <dbReference type="NCBI Taxonomy" id="1641715"/>
    <lineage>
        <taxon>Bacteria</taxon>
        <taxon>Pseudomonadati</taxon>
        <taxon>Pseudomonadota</taxon>
        <taxon>Gammaproteobacteria</taxon>
        <taxon>Cellvibrionales</taxon>
        <taxon>Spongiibacteraceae</taxon>
        <taxon>Sinobacterium</taxon>
    </lineage>
</organism>
<sequence length="233" mass="26285">MHNTDAVEIRNQLTRHPVTGVLPAEAIEQLVKSSRIESFKVSTMLSDEGIQASHIRFVLEGNIQLVSHNKQGEAVVLSSIGRHQWATWLMCFDKTAPIHAFYSSAKSRFIAIPCETMMHVAHQHPDMYLHIISAIGNRFRLLMDWVEQSSMLPSNRQVAKLLLISAQLTECRNNQGMVSHTQEKLAKLAKLSRQTINNILMELEQQQLIVRSYGKITIPDMLALDAFISSNGD</sequence>
<dbReference type="InterPro" id="IPR018490">
    <property type="entry name" value="cNMP-bd_dom_sf"/>
</dbReference>
<keyword evidence="6" id="KW-1185">Reference proteome</keyword>
<dbReference type="RefSeq" id="WP_237444246.1">
    <property type="nucleotide sequence ID" value="NZ_CAKLPX010000001.1"/>
</dbReference>
<evidence type="ECO:0000259" key="4">
    <source>
        <dbReference type="Pfam" id="PF13545"/>
    </source>
</evidence>
<dbReference type="Pfam" id="PF13545">
    <property type="entry name" value="HTH_Crp_2"/>
    <property type="match status" value="1"/>
</dbReference>
<keyword evidence="1" id="KW-0805">Transcription regulation</keyword>
<dbReference type="InterPro" id="IPR036390">
    <property type="entry name" value="WH_DNA-bd_sf"/>
</dbReference>
<gene>
    <name evidence="5" type="ORF">SIN8267_01710</name>
</gene>
<dbReference type="InterPro" id="IPR012318">
    <property type="entry name" value="HTH_CRP"/>
</dbReference>
<dbReference type="SUPFAM" id="SSF46785">
    <property type="entry name" value="Winged helix' DNA-binding domain"/>
    <property type="match status" value="1"/>
</dbReference>
<comment type="caution">
    <text evidence="5">The sequence shown here is derived from an EMBL/GenBank/DDBJ whole genome shotgun (WGS) entry which is preliminary data.</text>
</comment>
<accession>A0ABM9AEH4</accession>
<keyword evidence="2" id="KW-0238">DNA-binding</keyword>
<evidence type="ECO:0000313" key="5">
    <source>
        <dbReference type="EMBL" id="CAH0991601.1"/>
    </source>
</evidence>
<dbReference type="EMBL" id="CAKLPX010000001">
    <property type="protein sequence ID" value="CAH0991601.1"/>
    <property type="molecule type" value="Genomic_DNA"/>
</dbReference>
<dbReference type="InterPro" id="IPR014710">
    <property type="entry name" value="RmlC-like_jellyroll"/>
</dbReference>
<evidence type="ECO:0000256" key="2">
    <source>
        <dbReference type="ARBA" id="ARBA00023125"/>
    </source>
</evidence>
<dbReference type="Gene3D" id="2.60.120.10">
    <property type="entry name" value="Jelly Rolls"/>
    <property type="match status" value="1"/>
</dbReference>
<feature type="domain" description="HTH crp-type" evidence="4">
    <location>
        <begin position="158"/>
        <end position="226"/>
    </location>
</feature>
<keyword evidence="3" id="KW-0804">Transcription</keyword>
<evidence type="ECO:0000313" key="6">
    <source>
        <dbReference type="Proteomes" id="UP000838100"/>
    </source>
</evidence>
<name>A0ABM9AEH4_9GAMM</name>
<proteinExistence type="predicted"/>
<dbReference type="Proteomes" id="UP000838100">
    <property type="component" value="Unassembled WGS sequence"/>
</dbReference>
<evidence type="ECO:0000256" key="3">
    <source>
        <dbReference type="ARBA" id="ARBA00023163"/>
    </source>
</evidence>
<dbReference type="SUPFAM" id="SSF51206">
    <property type="entry name" value="cAMP-binding domain-like"/>
    <property type="match status" value="1"/>
</dbReference>